<dbReference type="SUPFAM" id="SSF52768">
    <property type="entry name" value="Arginase/deacetylase"/>
    <property type="match status" value="1"/>
</dbReference>
<dbReference type="Pfam" id="PF00850">
    <property type="entry name" value="Hist_deacetyl"/>
    <property type="match status" value="1"/>
</dbReference>
<dbReference type="RefSeq" id="WP_379709106.1">
    <property type="nucleotide sequence ID" value="NZ_JBHTBS010000001.1"/>
</dbReference>
<dbReference type="CDD" id="cd09993">
    <property type="entry name" value="HDAC_classIV"/>
    <property type="match status" value="1"/>
</dbReference>
<dbReference type="InterPro" id="IPR000286">
    <property type="entry name" value="HDACs"/>
</dbReference>
<evidence type="ECO:0000313" key="5">
    <source>
        <dbReference type="Proteomes" id="UP001596472"/>
    </source>
</evidence>
<protein>
    <submittedName>
        <fullName evidence="4">Histone deacetylase</fullName>
    </submittedName>
</protein>
<dbReference type="EMBL" id="JBHTBS010000001">
    <property type="protein sequence ID" value="MFC7336215.1"/>
    <property type="molecule type" value="Genomic_DNA"/>
</dbReference>
<dbReference type="Gene3D" id="3.40.800.20">
    <property type="entry name" value="Histone deacetylase domain"/>
    <property type="match status" value="1"/>
</dbReference>
<dbReference type="InterPro" id="IPR023801">
    <property type="entry name" value="His_deacetylse_dom"/>
</dbReference>
<evidence type="ECO:0000256" key="2">
    <source>
        <dbReference type="ARBA" id="ARBA00022801"/>
    </source>
</evidence>
<feature type="domain" description="Histone deacetylase" evidence="3">
    <location>
        <begin position="9"/>
        <end position="260"/>
    </location>
</feature>
<sequence length="284" mass="31543">MAKFRESKDMLLQGGILRPEEVVEVGQAAQHVLQSVHDPAYLSRIYRGHLDTKEQMQLGLPVSRKLYQRSATEVEATRQTCYAALAEGVAVCLAGGTHHAFSNHGEGYNVFNDVAVAIRDLQMRRPGIRVMVVDTDAHQGNGTAAILADDPRVYTYSIHVGRFSKEERVGSSMDVETVRYVEGGMYLKQLFSTLAAALDVFSPDLVIWVAGADNHQNDRFGEMYLSVQDLARRDEVLLRAFLGNQVPVAVLYGGGFNRQSEFTAKIHRNTVKIAKQLATEYRGL</sequence>
<evidence type="ECO:0000259" key="3">
    <source>
        <dbReference type="Pfam" id="PF00850"/>
    </source>
</evidence>
<dbReference type="InterPro" id="IPR037138">
    <property type="entry name" value="His_deacetylse_dom_sf"/>
</dbReference>
<dbReference type="PRINTS" id="PR01270">
    <property type="entry name" value="HDASUPER"/>
</dbReference>
<gene>
    <name evidence="4" type="ORF">ACFQY0_03425</name>
</gene>
<comment type="caution">
    <text evidence="4">The sequence shown here is derived from an EMBL/GenBank/DDBJ whole genome shotgun (WGS) entry which is preliminary data.</text>
</comment>
<dbReference type="PANTHER" id="PTHR10625">
    <property type="entry name" value="HISTONE DEACETYLASE HDAC1-RELATED"/>
    <property type="match status" value="1"/>
</dbReference>
<organism evidence="4 5">
    <name type="scientific">Haloferula chungangensis</name>
    <dbReference type="NCBI Taxonomy" id="1048331"/>
    <lineage>
        <taxon>Bacteria</taxon>
        <taxon>Pseudomonadati</taxon>
        <taxon>Verrucomicrobiota</taxon>
        <taxon>Verrucomicrobiia</taxon>
        <taxon>Verrucomicrobiales</taxon>
        <taxon>Verrucomicrobiaceae</taxon>
        <taxon>Haloferula</taxon>
    </lineage>
</organism>
<proteinExistence type="inferred from homology"/>
<reference evidence="5" key="1">
    <citation type="journal article" date="2019" name="Int. J. Syst. Evol. Microbiol.">
        <title>The Global Catalogue of Microorganisms (GCM) 10K type strain sequencing project: providing services to taxonomists for standard genome sequencing and annotation.</title>
        <authorList>
            <consortium name="The Broad Institute Genomics Platform"/>
            <consortium name="The Broad Institute Genome Sequencing Center for Infectious Disease"/>
            <person name="Wu L."/>
            <person name="Ma J."/>
        </authorList>
    </citation>
    <scope>NUCLEOTIDE SEQUENCE [LARGE SCALE GENOMIC DNA]</scope>
    <source>
        <strain evidence="5">CGMCC 4.1467</strain>
    </source>
</reference>
<dbReference type="InterPro" id="IPR023696">
    <property type="entry name" value="Ureohydrolase_dom_sf"/>
</dbReference>
<dbReference type="Proteomes" id="UP001596472">
    <property type="component" value="Unassembled WGS sequence"/>
</dbReference>
<evidence type="ECO:0000313" key="4">
    <source>
        <dbReference type="EMBL" id="MFC7336215.1"/>
    </source>
</evidence>
<name>A0ABW2L3S3_9BACT</name>
<evidence type="ECO:0000256" key="1">
    <source>
        <dbReference type="ARBA" id="ARBA00005947"/>
    </source>
</evidence>
<dbReference type="PANTHER" id="PTHR10625:SF19">
    <property type="entry name" value="HISTONE DEACETYLASE 12"/>
    <property type="match status" value="1"/>
</dbReference>
<accession>A0ABW2L3S3</accession>
<dbReference type="InterPro" id="IPR044150">
    <property type="entry name" value="HDAC_classIV"/>
</dbReference>
<keyword evidence="5" id="KW-1185">Reference proteome</keyword>
<keyword evidence="2" id="KW-0378">Hydrolase</keyword>
<comment type="similarity">
    <text evidence="1">Belongs to the histone deacetylase family.</text>
</comment>